<comment type="subcellular location">
    <subcellularLocation>
        <location evidence="1">Cytoplasm</location>
        <location evidence="1">Cytoskeleton</location>
        <location evidence="1">Cilium axoneme</location>
    </subcellularLocation>
</comment>
<reference evidence="2" key="2">
    <citation type="submission" date="2020-11" db="EMBL/GenBank/DDBJ databases">
        <authorList>
            <person name="Cecchin M."/>
            <person name="Marcolungo L."/>
            <person name="Rossato M."/>
            <person name="Girolomoni L."/>
            <person name="Cosentino E."/>
            <person name="Cuine S."/>
            <person name="Li-Beisson Y."/>
            <person name="Delledonne M."/>
            <person name="Ballottari M."/>
        </authorList>
    </citation>
    <scope>NUCLEOTIDE SEQUENCE</scope>
    <source>
        <strain evidence="2">211/11P</strain>
        <tissue evidence="2">Whole cell</tissue>
    </source>
</reference>
<dbReference type="SUPFAM" id="SSF52058">
    <property type="entry name" value="L domain-like"/>
    <property type="match status" value="1"/>
</dbReference>
<dbReference type="InterPro" id="IPR032675">
    <property type="entry name" value="LRR_dom_sf"/>
</dbReference>
<dbReference type="PANTHER" id="PTHR45752">
    <property type="entry name" value="LEUCINE-RICH REPEAT-CONTAINING"/>
    <property type="match status" value="1"/>
</dbReference>
<evidence type="ECO:0000256" key="1">
    <source>
        <dbReference type="ARBA" id="ARBA00004430"/>
    </source>
</evidence>
<gene>
    <name evidence="2" type="ORF">D9Q98_007432</name>
</gene>
<comment type="caution">
    <text evidence="2">The sequence shown here is derived from an EMBL/GenBank/DDBJ whole genome shotgun (WGS) entry which is preliminary data.</text>
</comment>
<sequence length="427" mass="47075">MLAGDQPGWASVPREPLVLIFAALPLPDRTLTIGAVCSWWRSVSLDHVSDLLQDLSLNRVPLFAQRTWFLTNFHQQLASFVGWLLRRSGGIRRLSLTTERWQGDDQAVNLRLAVAEVVGPRLEVLRLVCTDSGHATSAFLSAGCCLRELQLDYWGRSNRLPAALAACTALTKLSVQCSGGLEHCQALSSLAALQDLSVCDCNWQSIPGALLRLPLTRLHLRFADLSGTDWLPADAARLATSLQELSLPGCQICTVPWQLAQLTALTSLMLDRNYFRSLPTSLSRLSRLQALSCEGCSNLLELPDALVANLPLRSLNLQYSGVLRLPVPQNQALKGVAGVDGVDYMRHLTELRWGVAEWEQRRPAADLSGVPAAAERRPDLLPLLQAPCLRVLRLSHLPADSQPQVEMLRQRLHQLQRLVVNSAVLVE</sequence>
<protein>
    <submittedName>
        <fullName evidence="2">Uncharacterized protein</fullName>
    </submittedName>
</protein>
<dbReference type="OrthoDB" id="1668230at2759"/>
<dbReference type="Gene3D" id="3.80.10.10">
    <property type="entry name" value="Ribonuclease Inhibitor"/>
    <property type="match status" value="1"/>
</dbReference>
<proteinExistence type="predicted"/>
<keyword evidence="3" id="KW-1185">Reference proteome</keyword>
<dbReference type="PANTHER" id="PTHR45752:SF187">
    <property type="entry name" value="LEUCINE-RICH REPEAT AND IQ DOMAIN-CONTAINING PROTEIN 4"/>
    <property type="match status" value="1"/>
</dbReference>
<accession>A0A9D4YVS0</accession>
<dbReference type="Proteomes" id="UP001055712">
    <property type="component" value="Unassembled WGS sequence"/>
</dbReference>
<evidence type="ECO:0000313" key="3">
    <source>
        <dbReference type="Proteomes" id="UP001055712"/>
    </source>
</evidence>
<name>A0A9D4YVS0_CHLVU</name>
<evidence type="ECO:0000313" key="2">
    <source>
        <dbReference type="EMBL" id="KAI3428609.1"/>
    </source>
</evidence>
<dbReference type="EMBL" id="SIDB01000009">
    <property type="protein sequence ID" value="KAI3428609.1"/>
    <property type="molecule type" value="Genomic_DNA"/>
</dbReference>
<dbReference type="Gene3D" id="1.20.1280.50">
    <property type="match status" value="1"/>
</dbReference>
<dbReference type="AlphaFoldDB" id="A0A9D4YVS0"/>
<reference evidence="2" key="1">
    <citation type="journal article" date="2019" name="Plant J.">
        <title>Chlorella vulgaris genome assembly and annotation reveals the molecular basis for metabolic acclimation to high light conditions.</title>
        <authorList>
            <person name="Cecchin M."/>
            <person name="Marcolungo L."/>
            <person name="Rossato M."/>
            <person name="Girolomoni L."/>
            <person name="Cosentino E."/>
            <person name="Cuine S."/>
            <person name="Li-Beisson Y."/>
            <person name="Delledonne M."/>
            <person name="Ballottari M."/>
        </authorList>
    </citation>
    <scope>NUCLEOTIDE SEQUENCE</scope>
    <source>
        <strain evidence="2">211/11P</strain>
    </source>
</reference>
<dbReference type="GO" id="GO:0005930">
    <property type="term" value="C:axoneme"/>
    <property type="evidence" value="ECO:0007669"/>
    <property type="project" value="UniProtKB-SubCell"/>
</dbReference>
<organism evidence="2 3">
    <name type="scientific">Chlorella vulgaris</name>
    <name type="common">Green alga</name>
    <dbReference type="NCBI Taxonomy" id="3077"/>
    <lineage>
        <taxon>Eukaryota</taxon>
        <taxon>Viridiplantae</taxon>
        <taxon>Chlorophyta</taxon>
        <taxon>core chlorophytes</taxon>
        <taxon>Trebouxiophyceae</taxon>
        <taxon>Chlorellales</taxon>
        <taxon>Chlorellaceae</taxon>
        <taxon>Chlorella clade</taxon>
        <taxon>Chlorella</taxon>
    </lineage>
</organism>
<dbReference type="InterPro" id="IPR050715">
    <property type="entry name" value="LRR-SigEffector_domain"/>
</dbReference>